<proteinExistence type="inferred from homology"/>
<sequence>MTSANSGNSANSDRELGFTPTHRLREMIGSKEISPVELTESHLRRADELDPKLGIFITRISDMAMDAAREAEAAVMRGDGLGPLHGIPVPYKDTEPMKGVRWTHGSLTYKDNIAEVDSIPLSRVKAAGGIITGKTNTPENGFAGTTENRLGPPARNPWNPDKTPGGSSGGASAAVASGLTSFAPGGDGGGSIRIPAAFAGVYGIKATQGRVARAASPTRNAGHNIMNNATSGPLTRTVRDAAETLAIFSGYDPRGEYDTIADDVPDYVGALSRGVKGLKIGWTPDMGGNPVDPEVALVAENAAKAFEELGANVETVDFKPADHEEVFWTFFDYFTIKGLDAAREDFDNHREDMTDYFGEYMDRADTLSAERMWNIFSNIGAYRKYANDYFGKYDLLLSPSLAVPAFDIGDAPSVIGGKEVPHRLWGFTPFTYLFNLTGNPGASAPAGFSSDGLPIGLQIIGDMKDEETIFAASAAFEEAQPWADKRPPVS</sequence>
<keyword evidence="6" id="KW-1185">Reference proteome</keyword>
<dbReference type="PROSITE" id="PS00571">
    <property type="entry name" value="AMIDASES"/>
    <property type="match status" value="1"/>
</dbReference>
<feature type="compositionally biased region" description="Polar residues" evidence="2">
    <location>
        <begin position="135"/>
        <end position="148"/>
    </location>
</feature>
<evidence type="ECO:0000313" key="6">
    <source>
        <dbReference type="Proteomes" id="UP001219901"/>
    </source>
</evidence>
<reference evidence="6" key="3">
    <citation type="submission" date="2023-06" db="EMBL/GenBank/DDBJ databases">
        <title>Pangenomics reveal diversification of enzyme families and niche specialization in globally abundant SAR202 bacteria.</title>
        <authorList>
            <person name="Saw J.H.W."/>
        </authorList>
    </citation>
    <scope>NUCLEOTIDE SEQUENCE [LARGE SCALE GENOMIC DNA]</scope>
    <source>
        <strain evidence="6">JH1073</strain>
    </source>
</reference>
<reference evidence="5" key="2">
    <citation type="journal article" date="2023" name="Nat. Commun.">
        <title>Cultivation of marine bacteria of the SAR202 clade.</title>
        <authorList>
            <person name="Lim Y."/>
            <person name="Seo J.H."/>
            <person name="Giovannoni S.J."/>
            <person name="Kang I."/>
            <person name="Cho J.C."/>
        </authorList>
    </citation>
    <scope>NUCLEOTIDE SEQUENCE</scope>
    <source>
        <strain evidence="5">JH1073</strain>
    </source>
</reference>
<evidence type="ECO:0000259" key="3">
    <source>
        <dbReference type="Pfam" id="PF01425"/>
    </source>
</evidence>
<dbReference type="AlphaFoldDB" id="A0AAJ6CRX9"/>
<dbReference type="EMBL" id="CP046147">
    <property type="protein sequence ID" value="WFG39696.1"/>
    <property type="molecule type" value="Genomic_DNA"/>
</dbReference>
<feature type="domain" description="Amidase" evidence="3">
    <location>
        <begin position="37"/>
        <end position="469"/>
    </location>
</feature>
<name>A0AAJ6CRX9_9CHLR</name>
<evidence type="ECO:0000313" key="4">
    <source>
        <dbReference type="EMBL" id="MDG0865553.1"/>
    </source>
</evidence>
<dbReference type="GO" id="GO:0003824">
    <property type="term" value="F:catalytic activity"/>
    <property type="evidence" value="ECO:0007669"/>
    <property type="project" value="InterPro"/>
</dbReference>
<evidence type="ECO:0000256" key="1">
    <source>
        <dbReference type="ARBA" id="ARBA00009199"/>
    </source>
</evidence>
<feature type="region of interest" description="Disordered" evidence="2">
    <location>
        <begin position="135"/>
        <end position="173"/>
    </location>
</feature>
<dbReference type="EMBL" id="WMBE01000001">
    <property type="protein sequence ID" value="MDG0865553.1"/>
    <property type="molecule type" value="Genomic_DNA"/>
</dbReference>
<evidence type="ECO:0000256" key="2">
    <source>
        <dbReference type="SAM" id="MobiDB-lite"/>
    </source>
</evidence>
<reference evidence="6 7" key="1">
    <citation type="submission" date="2019-11" db="EMBL/GenBank/DDBJ databases">
        <authorList>
            <person name="Cho J.-C."/>
        </authorList>
    </citation>
    <scope>NUCLEOTIDE SEQUENCE [LARGE SCALE GENOMIC DNA]</scope>
    <source>
        <strain evidence="5 6">JH1073</strain>
        <strain evidence="4 7">JH702</strain>
    </source>
</reference>
<protein>
    <submittedName>
        <fullName evidence="5">Amidase</fullName>
    </submittedName>
</protein>
<dbReference type="InterPro" id="IPR020556">
    <property type="entry name" value="Amidase_CS"/>
</dbReference>
<evidence type="ECO:0000313" key="7">
    <source>
        <dbReference type="Proteomes" id="UP001321249"/>
    </source>
</evidence>
<gene>
    <name evidence="4" type="ORF">GKO46_00500</name>
    <name evidence="5" type="ORF">GKO48_08720</name>
</gene>
<dbReference type="PANTHER" id="PTHR11895">
    <property type="entry name" value="TRANSAMIDASE"/>
    <property type="match status" value="1"/>
</dbReference>
<dbReference type="InterPro" id="IPR000120">
    <property type="entry name" value="Amidase"/>
</dbReference>
<organism evidence="5 6">
    <name type="scientific">Candidatus Lucifugimonas marina</name>
    <dbReference type="NCBI Taxonomy" id="3038979"/>
    <lineage>
        <taxon>Bacteria</taxon>
        <taxon>Bacillati</taxon>
        <taxon>Chloroflexota</taxon>
        <taxon>Dehalococcoidia</taxon>
        <taxon>SAR202 cluster</taxon>
        <taxon>Candidatus Lucifugimonadales</taxon>
        <taxon>Candidatus Lucifugimonadaceae</taxon>
        <taxon>Candidatus Lucifugimonas</taxon>
    </lineage>
</organism>
<accession>A0AAJ6CRX9</accession>
<comment type="similarity">
    <text evidence="1">Belongs to the amidase family.</text>
</comment>
<dbReference type="Pfam" id="PF01425">
    <property type="entry name" value="Amidase"/>
    <property type="match status" value="1"/>
</dbReference>
<dbReference type="InterPro" id="IPR023631">
    <property type="entry name" value="Amidase_dom"/>
</dbReference>
<dbReference type="Gene3D" id="3.90.1300.10">
    <property type="entry name" value="Amidase signature (AS) domain"/>
    <property type="match status" value="1"/>
</dbReference>
<dbReference type="Proteomes" id="UP001321249">
    <property type="component" value="Unassembled WGS sequence"/>
</dbReference>
<dbReference type="PANTHER" id="PTHR11895:SF7">
    <property type="entry name" value="GLUTAMYL-TRNA(GLN) AMIDOTRANSFERASE SUBUNIT A, MITOCHONDRIAL"/>
    <property type="match status" value="1"/>
</dbReference>
<evidence type="ECO:0000313" key="5">
    <source>
        <dbReference type="EMBL" id="WFG39696.1"/>
    </source>
</evidence>
<dbReference type="InterPro" id="IPR036928">
    <property type="entry name" value="AS_sf"/>
</dbReference>
<dbReference type="SUPFAM" id="SSF75304">
    <property type="entry name" value="Amidase signature (AS) enzymes"/>
    <property type="match status" value="1"/>
</dbReference>
<dbReference type="RefSeq" id="WP_342823660.1">
    <property type="nucleotide sequence ID" value="NZ_CP046146.1"/>
</dbReference>
<dbReference type="Proteomes" id="UP001219901">
    <property type="component" value="Chromosome"/>
</dbReference>